<reference evidence="2 3" key="1">
    <citation type="submission" date="2016-10" db="EMBL/GenBank/DDBJ databases">
        <authorList>
            <person name="de Groot N.N."/>
        </authorList>
    </citation>
    <scope>NUCLEOTIDE SEQUENCE [LARGE SCALE GENOMIC DNA]</scope>
    <source>
        <strain evidence="2 3">DSM 26130</strain>
    </source>
</reference>
<keyword evidence="1" id="KW-1133">Transmembrane helix</keyword>
<protein>
    <submittedName>
        <fullName evidence="2">Uncharacterized protein</fullName>
    </submittedName>
</protein>
<dbReference type="AlphaFoldDB" id="A0A1I2B7C5"/>
<sequence length="304" mass="35239">MPPTELTERDNLLYRFLIVQDTLLYLNRVTYKKDLVLERNVYAEGLVMKASLQLLTIRNVFEGGEWFSALSNRPYNYIIDPLSVASVLRGAYECMLTLHHVFVDPLSQDEVELRYLLWVLETFISKNQAEPTEFEEGKLARDQNRKNIDETVNYLMELSIVQSLDSQSQTTIKGKSDPRTGDGWQYYVEGIKLKRVEGGWHGLANRMPAREKVFTNLYKLFSLNSHPTWHSINVVVNGFEGDDPENFRMMDTMLTMSAMIGIFILYDYCTLFKDVRKAFHQLPPHIQEVVNNLIVTFKGDGFML</sequence>
<dbReference type="Proteomes" id="UP000198598">
    <property type="component" value="Unassembled WGS sequence"/>
</dbReference>
<keyword evidence="1" id="KW-0812">Transmembrane</keyword>
<keyword evidence="3" id="KW-1185">Reference proteome</keyword>
<feature type="transmembrane region" description="Helical" evidence="1">
    <location>
        <begin position="253"/>
        <end position="272"/>
    </location>
</feature>
<gene>
    <name evidence="2" type="ORF">SAMN05216167_11514</name>
</gene>
<proteinExistence type="predicted"/>
<dbReference type="EMBL" id="FOLQ01000015">
    <property type="protein sequence ID" value="SFE52054.1"/>
    <property type="molecule type" value="Genomic_DNA"/>
</dbReference>
<dbReference type="RefSeq" id="WP_093831817.1">
    <property type="nucleotide sequence ID" value="NZ_FOLQ01000015.1"/>
</dbReference>
<organism evidence="2 3">
    <name type="scientific">Spirosoma endophyticum</name>
    <dbReference type="NCBI Taxonomy" id="662367"/>
    <lineage>
        <taxon>Bacteria</taxon>
        <taxon>Pseudomonadati</taxon>
        <taxon>Bacteroidota</taxon>
        <taxon>Cytophagia</taxon>
        <taxon>Cytophagales</taxon>
        <taxon>Cytophagaceae</taxon>
        <taxon>Spirosoma</taxon>
    </lineage>
</organism>
<evidence type="ECO:0000313" key="2">
    <source>
        <dbReference type="EMBL" id="SFE52054.1"/>
    </source>
</evidence>
<keyword evidence="1" id="KW-0472">Membrane</keyword>
<name>A0A1I2B7C5_9BACT</name>
<dbReference type="OrthoDB" id="1097612at2"/>
<dbReference type="STRING" id="662367.SAMN05216167_11514"/>
<accession>A0A1I2B7C5</accession>
<evidence type="ECO:0000313" key="3">
    <source>
        <dbReference type="Proteomes" id="UP000198598"/>
    </source>
</evidence>
<evidence type="ECO:0000256" key="1">
    <source>
        <dbReference type="SAM" id="Phobius"/>
    </source>
</evidence>